<keyword evidence="2" id="KW-1185">Reference proteome</keyword>
<comment type="caution">
    <text evidence="1">The sequence shown here is derived from an EMBL/GenBank/DDBJ whole genome shotgun (WGS) entry which is preliminary data.</text>
</comment>
<dbReference type="Proteomes" id="UP000187203">
    <property type="component" value="Unassembled WGS sequence"/>
</dbReference>
<protein>
    <submittedName>
        <fullName evidence="1">Uncharacterized protein</fullName>
    </submittedName>
</protein>
<reference evidence="2" key="1">
    <citation type="submission" date="2013-09" db="EMBL/GenBank/DDBJ databases">
        <title>Corchorus olitorius genome sequencing.</title>
        <authorList>
            <person name="Alam M."/>
            <person name="Haque M.S."/>
            <person name="Islam M.S."/>
            <person name="Emdad E.M."/>
            <person name="Islam M.M."/>
            <person name="Ahmed B."/>
            <person name="Halim A."/>
            <person name="Hossen Q.M.M."/>
            <person name="Hossain M.Z."/>
            <person name="Ahmed R."/>
            <person name="Khan M.M."/>
            <person name="Islam R."/>
            <person name="Rashid M.M."/>
            <person name="Khan S.A."/>
            <person name="Rahman M.S."/>
            <person name="Alam M."/>
            <person name="Yahiya A.S."/>
            <person name="Khan M.S."/>
            <person name="Azam M.S."/>
            <person name="Haque T."/>
            <person name="Lashkar M.Z.H."/>
            <person name="Akhand A.I."/>
            <person name="Morshed G."/>
            <person name="Roy S."/>
            <person name="Uddin K.S."/>
            <person name="Rabeya T."/>
            <person name="Hossain A.S."/>
            <person name="Chowdhury A."/>
            <person name="Snigdha A.R."/>
            <person name="Mortoza M.S."/>
            <person name="Matin S.A."/>
            <person name="Hoque S.M.E."/>
            <person name="Islam M.K."/>
            <person name="Roy D.K."/>
            <person name="Haider R."/>
            <person name="Moosa M.M."/>
            <person name="Elias S.M."/>
            <person name="Hasan A.M."/>
            <person name="Jahan S."/>
            <person name="Shafiuddin M."/>
            <person name="Mahmood N."/>
            <person name="Shommy N.S."/>
        </authorList>
    </citation>
    <scope>NUCLEOTIDE SEQUENCE [LARGE SCALE GENOMIC DNA]</scope>
    <source>
        <strain evidence="2">cv. O-4</strain>
    </source>
</reference>
<organism evidence="1 2">
    <name type="scientific">Corchorus olitorius</name>
    <dbReference type="NCBI Taxonomy" id="93759"/>
    <lineage>
        <taxon>Eukaryota</taxon>
        <taxon>Viridiplantae</taxon>
        <taxon>Streptophyta</taxon>
        <taxon>Embryophyta</taxon>
        <taxon>Tracheophyta</taxon>
        <taxon>Spermatophyta</taxon>
        <taxon>Magnoliopsida</taxon>
        <taxon>eudicotyledons</taxon>
        <taxon>Gunneridae</taxon>
        <taxon>Pentapetalae</taxon>
        <taxon>rosids</taxon>
        <taxon>malvids</taxon>
        <taxon>Malvales</taxon>
        <taxon>Malvaceae</taxon>
        <taxon>Grewioideae</taxon>
        <taxon>Apeibeae</taxon>
        <taxon>Corchorus</taxon>
    </lineage>
</organism>
<accession>A0A1R3GFP1</accession>
<evidence type="ECO:0000313" key="2">
    <source>
        <dbReference type="Proteomes" id="UP000187203"/>
    </source>
</evidence>
<evidence type="ECO:0000313" key="1">
    <source>
        <dbReference type="EMBL" id="OMO56892.1"/>
    </source>
</evidence>
<dbReference type="EMBL" id="AWUE01022673">
    <property type="protein sequence ID" value="OMO56892.1"/>
    <property type="molecule type" value="Genomic_DNA"/>
</dbReference>
<sequence>MDAERRENAQTKSRLDNLMSLVAAKFPDVVLDDPSESHQQGAKNV</sequence>
<dbReference type="AlphaFoldDB" id="A0A1R3GFP1"/>
<gene>
    <name evidence="1" type="ORF">COLO4_35535</name>
</gene>
<name>A0A1R3GFP1_9ROSI</name>
<proteinExistence type="predicted"/>